<organism evidence="1 2">
    <name type="scientific">Marinomonas ushuaiensis DSM 15871</name>
    <dbReference type="NCBI Taxonomy" id="1122207"/>
    <lineage>
        <taxon>Bacteria</taxon>
        <taxon>Pseudomonadati</taxon>
        <taxon>Pseudomonadota</taxon>
        <taxon>Gammaproteobacteria</taxon>
        <taxon>Oceanospirillales</taxon>
        <taxon>Oceanospirillaceae</taxon>
        <taxon>Marinomonas</taxon>
    </lineage>
</organism>
<name>X7E7J3_9GAMM</name>
<proteinExistence type="predicted"/>
<gene>
    <name evidence="1" type="ORF">MUS1_11670</name>
</gene>
<accession>X7E7J3</accession>
<keyword evidence="2" id="KW-1185">Reference proteome</keyword>
<protein>
    <submittedName>
        <fullName evidence="1">Uncharacterized protein</fullName>
    </submittedName>
</protein>
<dbReference type="Proteomes" id="UP000054058">
    <property type="component" value="Unassembled WGS sequence"/>
</dbReference>
<evidence type="ECO:0000313" key="2">
    <source>
        <dbReference type="Proteomes" id="UP000054058"/>
    </source>
</evidence>
<dbReference type="STRING" id="1122207.MUS1_11670"/>
<evidence type="ECO:0000313" key="1">
    <source>
        <dbReference type="EMBL" id="ETX11161.1"/>
    </source>
</evidence>
<reference evidence="1 2" key="1">
    <citation type="submission" date="2014-01" db="EMBL/GenBank/DDBJ databases">
        <title>Marinomonas ushuaiensis DSM 15871 Genome Sequencing.</title>
        <authorList>
            <person name="Lai Q."/>
            <person name="Shao Z.S."/>
        </authorList>
    </citation>
    <scope>NUCLEOTIDE SEQUENCE [LARGE SCALE GENOMIC DNA]</scope>
    <source>
        <strain evidence="1 2">DSM 15871</strain>
    </source>
</reference>
<comment type="caution">
    <text evidence="1">The sequence shown here is derived from an EMBL/GenBank/DDBJ whole genome shotgun (WGS) entry which is preliminary data.</text>
</comment>
<dbReference type="PATRIC" id="fig|1122207.3.peg.1465"/>
<dbReference type="EMBL" id="JAMB01000005">
    <property type="protein sequence ID" value="ETX11161.1"/>
    <property type="molecule type" value="Genomic_DNA"/>
</dbReference>
<dbReference type="AlphaFoldDB" id="X7E7J3"/>
<sequence>MFMKSRQQGWMTIEVILCLALFSVVLHLAQRQSEAQWQSVQLAEEHRKRFENQQKQIAMTQLVGDVLWVKEDKTELELDYPSCQSCSSRQLQDWFRASLHTVSTEESDE</sequence>